<sequence length="229" mass="26814">MKHKQKPVRVRTNLPEEVFALLGHHGCEIRYRDAEFAEIQYPDHALKFHKEYRPHQEHVSRVEIAKIEFEEIYEPATELTRIVVDPYYVNRFAAAHNDKVRKARGLLEAKRQQTGEIQLPQSLLPEIRAFLKHHGCQLSRHETGGFSLRYPEHTEVEYQGTKGQKHILFEVIFPDGEKIQTVLNRNNREISPLIQSDVLRAFCHAHWEMVAQEKERAQGGEETHEANEK</sequence>
<dbReference type="AlphaFoldDB" id="A0A455SY05"/>
<evidence type="ECO:0000313" key="1">
    <source>
        <dbReference type="EMBL" id="BBH91772.1"/>
    </source>
</evidence>
<accession>A0A455SY05</accession>
<proteinExistence type="predicted"/>
<reference evidence="1" key="1">
    <citation type="submission" date="2018-12" db="EMBL/GenBank/DDBJ databases">
        <title>Novel natural products biosynthetic potential of the class Ktedonobacteria.</title>
        <authorList>
            <person name="Zheng Y."/>
            <person name="Saitou A."/>
            <person name="Wang C.M."/>
            <person name="Toyoda A."/>
            <person name="Minakuchi Y."/>
            <person name="Sekiguchi Y."/>
            <person name="Ueda K."/>
            <person name="Takano H."/>
            <person name="Sakai Y."/>
            <person name="Yokota A."/>
            <person name="Yabe S."/>
        </authorList>
    </citation>
    <scope>NUCLEOTIDE SEQUENCE</scope>
    <source>
        <strain evidence="1">COM3</strain>
    </source>
</reference>
<gene>
    <name evidence="1" type="ORF">KTC_65230</name>
</gene>
<name>A0A455SY05_9CHLR</name>
<protein>
    <submittedName>
        <fullName evidence="1">Uncharacterized protein</fullName>
    </submittedName>
</protein>
<dbReference type="EMBL" id="AP019376">
    <property type="protein sequence ID" value="BBH91772.1"/>
    <property type="molecule type" value="Genomic_DNA"/>
</dbReference>
<organism evidence="1">
    <name type="scientific">Thermosporothrix sp. COM3</name>
    <dbReference type="NCBI Taxonomy" id="2490863"/>
    <lineage>
        <taxon>Bacteria</taxon>
        <taxon>Bacillati</taxon>
        <taxon>Chloroflexota</taxon>
        <taxon>Ktedonobacteria</taxon>
        <taxon>Ktedonobacterales</taxon>
        <taxon>Thermosporotrichaceae</taxon>
        <taxon>Thermosporothrix</taxon>
    </lineage>
</organism>